<accession>A0ABY6MEP6</accession>
<dbReference type="PROSITE" id="PS51257">
    <property type="entry name" value="PROKAR_LIPOPROTEIN"/>
    <property type="match status" value="1"/>
</dbReference>
<name>A0ABY6MEP6_9BACT</name>
<evidence type="ECO:0000313" key="2">
    <source>
        <dbReference type="Proteomes" id="UP001163156"/>
    </source>
</evidence>
<dbReference type="InterPro" id="IPR025316">
    <property type="entry name" value="DUF4221"/>
</dbReference>
<gene>
    <name evidence="1" type="ORF">OM944_13260</name>
</gene>
<dbReference type="Pfam" id="PF13970">
    <property type="entry name" value="DUF4221"/>
    <property type="match status" value="1"/>
</dbReference>
<dbReference type="EMBL" id="CP110226">
    <property type="protein sequence ID" value="UZD21628.1"/>
    <property type="molecule type" value="Genomic_DNA"/>
</dbReference>
<dbReference type="Proteomes" id="UP001163156">
    <property type="component" value="Chromosome"/>
</dbReference>
<organism evidence="1 2">
    <name type="scientific">Algoriphagus halophytocola</name>
    <dbReference type="NCBI Taxonomy" id="2991499"/>
    <lineage>
        <taxon>Bacteria</taxon>
        <taxon>Pseudomonadati</taxon>
        <taxon>Bacteroidota</taxon>
        <taxon>Cytophagia</taxon>
        <taxon>Cytophagales</taxon>
        <taxon>Cyclobacteriaceae</taxon>
        <taxon>Algoriphagus</taxon>
    </lineage>
</organism>
<protein>
    <submittedName>
        <fullName evidence="1">DUF4221 domain-containing protein</fullName>
    </submittedName>
</protein>
<reference evidence="1" key="1">
    <citation type="submission" date="2022-10" db="EMBL/GenBank/DDBJ databases">
        <title>Algoriphagus sp. a novel bacteria isolate from halophytes salicornia europaea.</title>
        <authorList>
            <person name="Peng Y."/>
            <person name="Jiang L."/>
            <person name="Lee J."/>
        </authorList>
    </citation>
    <scope>NUCLEOTIDE SEQUENCE</scope>
    <source>
        <strain evidence="1">TR-M5</strain>
    </source>
</reference>
<keyword evidence="2" id="KW-1185">Reference proteome</keyword>
<evidence type="ECO:0000313" key="1">
    <source>
        <dbReference type="EMBL" id="UZD21628.1"/>
    </source>
</evidence>
<proteinExistence type="predicted"/>
<sequence>MKRLIIFSILTVLFFSCGEKSNTEKSESENILENLTYSIDTVLVDSGEEILFLQSDLSHSTLSMDQKKLFNFSPKSELEVIDLESLKLLDKVSTDKEGPLGTGWPYAIQVDQTGNMVFYGVEEVRIFSSDLSSMKRYQLTTEALSGLEPEMLSMFNPKITDGNLLFSIYENQEQVPQGLAIISLEEATVKKFELSLAEKITPFTFSLYVQGRLSNKAYEPIHLELANNQLIVSTAYFNEAIIFDLASETVTTKTFHSELTQDQTAIPPKTSAETINEMETIRKETSKSVKFGPIYFDKNNEKFWRFSRELDREIADSLIFRNVLTVFDKDLNQLAETEVSVDPFSKKFFKNGKLYSYVNVEDELGFAVFTFDF</sequence>
<dbReference type="RefSeq" id="WP_264808100.1">
    <property type="nucleotide sequence ID" value="NZ_CP110226.1"/>
</dbReference>